<gene>
    <name evidence="4" type="ORF">GCM10011354_22890</name>
</gene>
<keyword evidence="2" id="KW-0808">Transferase</keyword>
<dbReference type="PANTHER" id="PTHR21599:SF0">
    <property type="entry name" value="GLYCERATE KINASE"/>
    <property type="match status" value="1"/>
</dbReference>
<evidence type="ECO:0000256" key="3">
    <source>
        <dbReference type="ARBA" id="ARBA00022777"/>
    </source>
</evidence>
<evidence type="ECO:0000313" key="4">
    <source>
        <dbReference type="EMBL" id="GGI07199.1"/>
    </source>
</evidence>
<evidence type="ECO:0000313" key="5">
    <source>
        <dbReference type="Proteomes" id="UP000650511"/>
    </source>
</evidence>
<dbReference type="Gene3D" id="3.40.50.10350">
    <property type="entry name" value="Glycerate kinase, domain 1"/>
    <property type="match status" value="1"/>
</dbReference>
<dbReference type="Proteomes" id="UP000650511">
    <property type="component" value="Unassembled WGS sequence"/>
</dbReference>
<reference evidence="4" key="2">
    <citation type="submission" date="2020-09" db="EMBL/GenBank/DDBJ databases">
        <authorList>
            <person name="Sun Q."/>
            <person name="Zhou Y."/>
        </authorList>
    </citation>
    <scope>NUCLEOTIDE SEQUENCE</scope>
    <source>
        <strain evidence="4">CGMCC 1.14988</strain>
    </source>
</reference>
<name>A0A8J3A8Q6_9ACTN</name>
<dbReference type="InterPro" id="IPR004381">
    <property type="entry name" value="Glycerate_kinase"/>
</dbReference>
<dbReference type="RefSeq" id="WP_165404023.1">
    <property type="nucleotide sequence ID" value="NZ_BMHA01000008.1"/>
</dbReference>
<evidence type="ECO:0000256" key="1">
    <source>
        <dbReference type="ARBA" id="ARBA00006284"/>
    </source>
</evidence>
<dbReference type="InterPro" id="IPR018193">
    <property type="entry name" value="Glyc_kinase_flavodox-like_fold"/>
</dbReference>
<dbReference type="InterPro" id="IPR036129">
    <property type="entry name" value="Glycerate_kinase_sf"/>
</dbReference>
<evidence type="ECO:0008006" key="6">
    <source>
        <dbReference type="Google" id="ProtNLM"/>
    </source>
</evidence>
<comment type="caution">
    <text evidence="4">The sequence shown here is derived from an EMBL/GenBank/DDBJ whole genome shotgun (WGS) entry which is preliminary data.</text>
</comment>
<dbReference type="SUPFAM" id="SSF110738">
    <property type="entry name" value="Glycerate kinase I"/>
    <property type="match status" value="1"/>
</dbReference>
<keyword evidence="5" id="KW-1185">Reference proteome</keyword>
<dbReference type="AlphaFoldDB" id="A0A8J3A8Q6"/>
<dbReference type="EMBL" id="BMHA01000008">
    <property type="protein sequence ID" value="GGI07199.1"/>
    <property type="molecule type" value="Genomic_DNA"/>
</dbReference>
<dbReference type="GO" id="GO:0008887">
    <property type="term" value="F:glycerate kinase activity"/>
    <property type="evidence" value="ECO:0007669"/>
    <property type="project" value="InterPro"/>
</dbReference>
<reference evidence="4" key="1">
    <citation type="journal article" date="2014" name="Int. J. Syst. Evol. Microbiol.">
        <title>Complete genome sequence of Corynebacterium casei LMG S-19264T (=DSM 44701T), isolated from a smear-ripened cheese.</title>
        <authorList>
            <consortium name="US DOE Joint Genome Institute (JGI-PGF)"/>
            <person name="Walter F."/>
            <person name="Albersmeier A."/>
            <person name="Kalinowski J."/>
            <person name="Ruckert C."/>
        </authorList>
    </citation>
    <scope>NUCLEOTIDE SEQUENCE</scope>
    <source>
        <strain evidence="4">CGMCC 1.14988</strain>
    </source>
</reference>
<proteinExistence type="inferred from homology"/>
<accession>A0A8J3A8Q6</accession>
<evidence type="ECO:0000256" key="2">
    <source>
        <dbReference type="ARBA" id="ARBA00022679"/>
    </source>
</evidence>
<keyword evidence="3" id="KW-0418">Kinase</keyword>
<dbReference type="InterPro" id="IPR018197">
    <property type="entry name" value="Glycerate_kinase_RE-like"/>
</dbReference>
<dbReference type="Gene3D" id="3.90.1510.10">
    <property type="entry name" value="Glycerate kinase, domain 2"/>
    <property type="match status" value="1"/>
</dbReference>
<protein>
    <recommendedName>
        <fullName evidence="6">Glycerate kinase</fullName>
    </recommendedName>
</protein>
<sequence length="345" mass="34360">MKVGAQVGARVVFVTESIAGVSAPAVAAALAEAWRERRPDDDVATLAVSDGGPGLIESLARPGDTELVTEVAGPHGHPLEAPLLLREDATAVVEAARVAGAGLAPEPEQQVRTALATTYGVGELLRAARDAGARRILVGVGGVAAVDGGTGALTGLGFRLRVTDGSGLKIGADDLHRVAAIERGWSEDVEDLEVVVLTDTDATLAGAAPEVAPPTADDLVNWAAVAERDLGRPGLAGRPGTGAGGGTAFGLAAGLGARLADGVEVVWEAIDGDAALARADRVVLATVAGSRCDRGVRARLAAAGRRALVVAPPQSPPAADARELLAAVGAALDASGTTVAESVAD</sequence>
<organism evidence="4 5">
    <name type="scientific">Egicoccus halophilus</name>
    <dbReference type="NCBI Taxonomy" id="1670830"/>
    <lineage>
        <taxon>Bacteria</taxon>
        <taxon>Bacillati</taxon>
        <taxon>Actinomycetota</taxon>
        <taxon>Nitriliruptoria</taxon>
        <taxon>Egicoccales</taxon>
        <taxon>Egicoccaceae</taxon>
        <taxon>Egicoccus</taxon>
    </lineage>
</organism>
<dbReference type="Pfam" id="PF02595">
    <property type="entry name" value="Gly_kinase"/>
    <property type="match status" value="1"/>
</dbReference>
<dbReference type="PANTHER" id="PTHR21599">
    <property type="entry name" value="GLYCERATE KINASE"/>
    <property type="match status" value="1"/>
</dbReference>
<comment type="similarity">
    <text evidence="1">Belongs to the glycerate kinase type-1 family.</text>
</comment>
<dbReference type="GO" id="GO:0031388">
    <property type="term" value="P:organic acid phosphorylation"/>
    <property type="evidence" value="ECO:0007669"/>
    <property type="project" value="InterPro"/>
</dbReference>